<comment type="caution">
    <text evidence="3">The sequence shown here is derived from an EMBL/GenBank/DDBJ whole genome shotgun (WGS) entry which is preliminary data.</text>
</comment>
<protein>
    <recommendedName>
        <fullName evidence="2">DNA primase/polymerase bifunctional N-terminal domain-containing protein</fullName>
    </recommendedName>
</protein>
<evidence type="ECO:0000259" key="2">
    <source>
        <dbReference type="SMART" id="SM00943"/>
    </source>
</evidence>
<sequence length="945" mass="99732">MSVAGTPDITVLYTYGMHVLPLPAGEKSPRRKDWQLEPSIDADRAVAHVERGGGLGVIPGKSNLIVLDCDDAKSRRALAEAGYPISIETAGSQNPAADHHGGGHVWLAVPPGTPYLHARHEYTLPNGGKLEVIASDRSLAVAPPTAIGGYRYRAVDAIRVAPAWLYDETVPGPPGLEPIHGVLDPSNAVVTAAKPTLEGEAAERQDELNRSVDSISWSDALDSNFALMDTDSNGCGIWHYLGGSTPKSLTCHEAGCPDTHGSRVAVIFSASVSTAYPALEQFRSGRDYPTVNALQLAAAVQHGGDLRAAAAAFGITLGGGHAGLIGLDQFAPGPVRITGAEYLIDPDRRPTPAAVRPSTGAAGNGARVDLTGIPVAGTPVAEPEWMARARAAHAVANGPVTGSAPQPIPSGGNVGEGTVVPDHGLPSVAPGAPHPNGSTVPTGPGLAPVLPMIRPVTAGPGPFPVDALPAALRAYCIALAESVAVPVELVAPMQLAVLAAGCGPANIYVTDGWEREPGPLWFMVVAPPSTRKSPILKAVRAPIDSAVSTINEELGNARREAVIEAEGLEEAAVVAEKSARAAVAQAAVARVRGEPTIQSPEQSAEALKNEAARLREIADAARAAVPPSVEPVFTDATPEAMTELLERQGGRGFLIHPEASEILTQATRTDTKSMETAKFNSAYDEEFISTHRIGRGITEVPHPSLCSLLIVQPEPVREAYAPKSATGVKSRITTNGWSDRQGFVLVPESEPDTLDRDRSIDPRAKEAYTLAVSREWVRTYLLAAVQRERPRFRLTPEAFQVIAAHYDLVERIKRQPGVRAEAWGKAVGRAVRLARCFAQLDVVNLTPAVVHPVHAKHMAAGWAIAEWMLRSFDAATGAPETLTEAELVDAAAVFVLEKIPAVGDSIMRPKLRSSKKHGPYIGTAIDLLCSRKQVDVRGQGIYRIG</sequence>
<proteinExistence type="predicted"/>
<keyword evidence="4" id="KW-1185">Reference proteome</keyword>
<reference evidence="4" key="1">
    <citation type="journal article" date="2019" name="Int. J. Syst. Evol. Microbiol.">
        <title>The Global Catalogue of Microorganisms (GCM) 10K type strain sequencing project: providing services to taxonomists for standard genome sequencing and annotation.</title>
        <authorList>
            <consortium name="The Broad Institute Genomics Platform"/>
            <consortium name="The Broad Institute Genome Sequencing Center for Infectious Disease"/>
            <person name="Wu L."/>
            <person name="Ma J."/>
        </authorList>
    </citation>
    <scope>NUCLEOTIDE SEQUENCE [LARGE SCALE GENOMIC DNA]</scope>
    <source>
        <strain evidence="4">JCM 17688</strain>
    </source>
</reference>
<accession>A0ABP8J6R4</accession>
<feature type="region of interest" description="Disordered" evidence="1">
    <location>
        <begin position="401"/>
        <end position="443"/>
    </location>
</feature>
<evidence type="ECO:0000313" key="4">
    <source>
        <dbReference type="Proteomes" id="UP001500635"/>
    </source>
</evidence>
<evidence type="ECO:0000256" key="1">
    <source>
        <dbReference type="SAM" id="MobiDB-lite"/>
    </source>
</evidence>
<name>A0ABP8J6R4_9ACTN</name>
<gene>
    <name evidence="3" type="ORF">GCM10023147_08870</name>
</gene>
<dbReference type="InterPro" id="IPR025048">
    <property type="entry name" value="DUF3987"/>
</dbReference>
<dbReference type="SUPFAM" id="SSF56747">
    <property type="entry name" value="Prim-pol domain"/>
    <property type="match status" value="1"/>
</dbReference>
<feature type="domain" description="DNA primase/polymerase bifunctional N-terminal" evidence="2">
    <location>
        <begin position="11"/>
        <end position="165"/>
    </location>
</feature>
<dbReference type="RefSeq" id="WP_344991433.1">
    <property type="nucleotide sequence ID" value="NZ_BAABFR010000008.1"/>
</dbReference>
<evidence type="ECO:0000313" key="3">
    <source>
        <dbReference type="EMBL" id="GAA4386078.1"/>
    </source>
</evidence>
<organism evidence="3 4">
    <name type="scientific">Tsukamurella soli</name>
    <dbReference type="NCBI Taxonomy" id="644556"/>
    <lineage>
        <taxon>Bacteria</taxon>
        <taxon>Bacillati</taxon>
        <taxon>Actinomycetota</taxon>
        <taxon>Actinomycetes</taxon>
        <taxon>Mycobacteriales</taxon>
        <taxon>Tsukamurellaceae</taxon>
        <taxon>Tsukamurella</taxon>
    </lineage>
</organism>
<dbReference type="InterPro" id="IPR015330">
    <property type="entry name" value="DNA_primase/pol_bifunc_N"/>
</dbReference>
<dbReference type="Pfam" id="PF09250">
    <property type="entry name" value="Prim-Pol"/>
    <property type="match status" value="1"/>
</dbReference>
<dbReference type="Proteomes" id="UP001500635">
    <property type="component" value="Unassembled WGS sequence"/>
</dbReference>
<dbReference type="EMBL" id="BAABFR010000008">
    <property type="protein sequence ID" value="GAA4386078.1"/>
    <property type="molecule type" value="Genomic_DNA"/>
</dbReference>
<dbReference type="Pfam" id="PF13148">
    <property type="entry name" value="DUF3987"/>
    <property type="match status" value="1"/>
</dbReference>
<dbReference type="SMART" id="SM00943">
    <property type="entry name" value="Prim-Pol"/>
    <property type="match status" value="1"/>
</dbReference>